<organism evidence="2 3">
    <name type="scientific">Aspergillus puulaauensis</name>
    <dbReference type="NCBI Taxonomy" id="1220207"/>
    <lineage>
        <taxon>Eukaryota</taxon>
        <taxon>Fungi</taxon>
        <taxon>Dikarya</taxon>
        <taxon>Ascomycota</taxon>
        <taxon>Pezizomycotina</taxon>
        <taxon>Eurotiomycetes</taxon>
        <taxon>Eurotiomycetidae</taxon>
        <taxon>Eurotiales</taxon>
        <taxon>Aspergillaceae</taxon>
        <taxon>Aspergillus</taxon>
    </lineage>
</organism>
<protein>
    <recommendedName>
        <fullName evidence="4">Pentatricopeptide repeat protein</fullName>
    </recommendedName>
</protein>
<dbReference type="RefSeq" id="XP_041557840.1">
    <property type="nucleotide sequence ID" value="XM_041705345.1"/>
</dbReference>
<dbReference type="InterPro" id="IPR011990">
    <property type="entry name" value="TPR-like_helical_dom_sf"/>
</dbReference>
<accession>A0A7R8ANP6</accession>
<gene>
    <name evidence="2" type="ORF">APUU_50357A</name>
</gene>
<dbReference type="OrthoDB" id="185373at2759"/>
<dbReference type="PANTHER" id="PTHR47938:SF44">
    <property type="entry name" value="PENTATRICOPEPTIDE REPEAT PROTEIN (AFU_ORTHOLOGUE AFUA_1G09370)"/>
    <property type="match status" value="1"/>
</dbReference>
<evidence type="ECO:0000256" key="1">
    <source>
        <dbReference type="SAM" id="MobiDB-lite"/>
    </source>
</evidence>
<feature type="region of interest" description="Disordered" evidence="1">
    <location>
        <begin position="732"/>
        <end position="774"/>
    </location>
</feature>
<keyword evidence="3" id="KW-1185">Reference proteome</keyword>
<feature type="compositionally biased region" description="Basic and acidic residues" evidence="1">
    <location>
        <begin position="765"/>
        <end position="774"/>
    </location>
</feature>
<evidence type="ECO:0000313" key="3">
    <source>
        <dbReference type="Proteomes" id="UP000654913"/>
    </source>
</evidence>
<dbReference type="EMBL" id="AP024447">
    <property type="protein sequence ID" value="BCS25646.1"/>
    <property type="molecule type" value="Genomic_DNA"/>
</dbReference>
<dbReference type="InterPro" id="IPR002885">
    <property type="entry name" value="PPR_rpt"/>
</dbReference>
<dbReference type="Pfam" id="PF13812">
    <property type="entry name" value="PPR_3"/>
    <property type="match status" value="1"/>
</dbReference>
<reference evidence="2" key="1">
    <citation type="submission" date="2021-01" db="EMBL/GenBank/DDBJ databases">
        <authorList>
            <consortium name="Aspergillus puulaauensis MK2 genome sequencing consortium"/>
            <person name="Kazuki M."/>
            <person name="Futagami T."/>
        </authorList>
    </citation>
    <scope>NUCLEOTIDE SEQUENCE</scope>
    <source>
        <strain evidence="2">MK2</strain>
    </source>
</reference>
<name>A0A7R8ANP6_9EURO</name>
<dbReference type="GeneID" id="64975651"/>
<proteinExistence type="predicted"/>
<evidence type="ECO:0000313" key="2">
    <source>
        <dbReference type="EMBL" id="BCS25646.1"/>
    </source>
</evidence>
<dbReference type="PANTHER" id="PTHR47938">
    <property type="entry name" value="RESPIRATORY COMPLEX I CHAPERONE (CIA84), PUTATIVE (AFU_ORTHOLOGUE AFUA_2G06020)-RELATED"/>
    <property type="match status" value="1"/>
</dbReference>
<reference evidence="2" key="2">
    <citation type="submission" date="2021-02" db="EMBL/GenBank/DDBJ databases">
        <title>Aspergillus puulaauensis MK2 genome sequence.</title>
        <authorList>
            <person name="Futagami T."/>
            <person name="Mori K."/>
            <person name="Kadooka C."/>
            <person name="Tanaka T."/>
        </authorList>
    </citation>
    <scope>NUCLEOTIDE SEQUENCE</scope>
    <source>
        <strain evidence="2">MK2</strain>
    </source>
</reference>
<dbReference type="AlphaFoldDB" id="A0A7R8ANP6"/>
<dbReference type="Proteomes" id="UP000654913">
    <property type="component" value="Chromosome 5"/>
</dbReference>
<sequence>MSFCPHRLPLFRLRTRSPSCFAAQRLRAIDYQRRRSIGTRRLSENAPKSSTVTVDDIYDGLGISAGQSSVSSDDFVAGSFTDTNRESSRDTVEPDVYRETGKLTELTARSPLYPDFDVLQSRIPKTRYSRDGPVQKGAKNLSRKTVDEVIETGSKPLNANPRKIHMWRAARDKIFAARLLQKSSRISLEFNEEDNSLLNILKADPDNAFRNKWASLLRHDKLPHWQRLSLWLLYHSPEFVPDFLRITCQDTDKPRLIFVTDCIRFLLKLYPDVVDQSLITICLHPDNWPIHQLPQKAVRIYVENSERNAVYYAWSIAREKRMILTPESLLCFMKRFTELGDIDSAIEAIRMVQNMENPEFSMDSEAVIRHCCKLLTLDSVVGDGSERNFRILPKLLQLGVQPTRDLMNVVLSNAYKTGDSQLGQDILNYMQAQGLKSDSYTYLTLLTNAVGAGDSQRLEALLQEIQIKEELHRNPWIMSKVLHAHFLSMVKENDFTDDPNAFFYSMLAMYNRLHDITPLKELSVVPYHYNPPSGSGDSPPSVVALYIVISTYLRCVKSIVNVEHVYSRFRQLVLEGHGTIAPLAATDHTYNEFLVAFRNDPRGLRPAVRLVEDMLSSVPKDAPTTKRIAPIGVEHAPPSSQTWNILMSCFVFNRQPHAADKVKAMMGKHGVPCLIDTWNMIINNHANSQNVPALAQAIKQMELEGFTPDKYTHNSLRFLRDPERLWAAVEELDQGPDPGSGVESSSQAAAKEPDSVSLLDQGLQRLKDSMKAKT</sequence>
<dbReference type="GO" id="GO:0003729">
    <property type="term" value="F:mRNA binding"/>
    <property type="evidence" value="ECO:0007669"/>
    <property type="project" value="TreeGrafter"/>
</dbReference>
<dbReference type="KEGG" id="apuu:APUU_50357A"/>
<dbReference type="Gene3D" id="1.25.40.10">
    <property type="entry name" value="Tetratricopeptide repeat domain"/>
    <property type="match status" value="2"/>
</dbReference>
<evidence type="ECO:0008006" key="4">
    <source>
        <dbReference type="Google" id="ProtNLM"/>
    </source>
</evidence>